<dbReference type="InterPro" id="IPR040676">
    <property type="entry name" value="DUF5641"/>
</dbReference>
<dbReference type="InterPro" id="IPR008042">
    <property type="entry name" value="Retrotrans_Pao"/>
</dbReference>
<dbReference type="Pfam" id="PF18701">
    <property type="entry name" value="DUF5641"/>
    <property type="match status" value="1"/>
</dbReference>
<dbReference type="GO" id="GO:0015074">
    <property type="term" value="P:DNA integration"/>
    <property type="evidence" value="ECO:0007669"/>
    <property type="project" value="InterPro"/>
</dbReference>
<feature type="non-terminal residue" evidence="2">
    <location>
        <position position="1"/>
    </location>
</feature>
<dbReference type="InterPro" id="IPR036397">
    <property type="entry name" value="RNaseH_sf"/>
</dbReference>
<evidence type="ECO:0000259" key="1">
    <source>
        <dbReference type="PROSITE" id="PS50994"/>
    </source>
</evidence>
<dbReference type="GO" id="GO:0071897">
    <property type="term" value="P:DNA biosynthetic process"/>
    <property type="evidence" value="ECO:0007669"/>
    <property type="project" value="UniProtKB-ARBA"/>
</dbReference>
<gene>
    <name evidence="2" type="ORF">g.32449</name>
</gene>
<dbReference type="InterPro" id="IPR043502">
    <property type="entry name" value="DNA/RNA_pol_sf"/>
</dbReference>
<dbReference type="SUPFAM" id="SSF53098">
    <property type="entry name" value="Ribonuclease H-like"/>
    <property type="match status" value="1"/>
</dbReference>
<dbReference type="InterPro" id="IPR001584">
    <property type="entry name" value="Integrase_cat-core"/>
</dbReference>
<dbReference type="AlphaFoldDB" id="A0A1B6GMH9"/>
<dbReference type="PANTHER" id="PTHR47331">
    <property type="entry name" value="PHD-TYPE DOMAIN-CONTAINING PROTEIN"/>
    <property type="match status" value="1"/>
</dbReference>
<reference evidence="2" key="1">
    <citation type="submission" date="2015-11" db="EMBL/GenBank/DDBJ databases">
        <title>De novo transcriptome assembly of four potential Pierce s Disease insect vectors from Arizona vineyards.</title>
        <authorList>
            <person name="Tassone E.E."/>
        </authorList>
    </citation>
    <scope>NUCLEOTIDE SEQUENCE</scope>
</reference>
<dbReference type="GO" id="GO:0042575">
    <property type="term" value="C:DNA polymerase complex"/>
    <property type="evidence" value="ECO:0007669"/>
    <property type="project" value="UniProtKB-ARBA"/>
</dbReference>
<dbReference type="InterPro" id="IPR012337">
    <property type="entry name" value="RNaseH-like_sf"/>
</dbReference>
<dbReference type="GO" id="GO:0003676">
    <property type="term" value="F:nucleic acid binding"/>
    <property type="evidence" value="ECO:0007669"/>
    <property type="project" value="InterPro"/>
</dbReference>
<dbReference type="EMBL" id="GECZ01006169">
    <property type="protein sequence ID" value="JAS63600.1"/>
    <property type="molecule type" value="Transcribed_RNA"/>
</dbReference>
<evidence type="ECO:0000313" key="2">
    <source>
        <dbReference type="EMBL" id="JAS63600.1"/>
    </source>
</evidence>
<protein>
    <recommendedName>
        <fullName evidence="1">Integrase catalytic domain-containing protein</fullName>
    </recommendedName>
</protein>
<dbReference type="PROSITE" id="PS50994">
    <property type="entry name" value="INTEGRASE"/>
    <property type="match status" value="1"/>
</dbReference>
<dbReference type="Gene3D" id="3.30.420.10">
    <property type="entry name" value="Ribonuclease H-like superfamily/Ribonuclease H"/>
    <property type="match status" value="1"/>
</dbReference>
<organism evidence="2">
    <name type="scientific">Cuerna arida</name>
    <dbReference type="NCBI Taxonomy" id="1464854"/>
    <lineage>
        <taxon>Eukaryota</taxon>
        <taxon>Metazoa</taxon>
        <taxon>Ecdysozoa</taxon>
        <taxon>Arthropoda</taxon>
        <taxon>Hexapoda</taxon>
        <taxon>Insecta</taxon>
        <taxon>Pterygota</taxon>
        <taxon>Neoptera</taxon>
        <taxon>Paraneoptera</taxon>
        <taxon>Hemiptera</taxon>
        <taxon>Auchenorrhyncha</taxon>
        <taxon>Membracoidea</taxon>
        <taxon>Cicadellidae</taxon>
        <taxon>Cicadellinae</taxon>
        <taxon>Proconiini</taxon>
        <taxon>Cuerna</taxon>
    </lineage>
</organism>
<accession>A0A1B6GMH9</accession>
<dbReference type="Pfam" id="PF05380">
    <property type="entry name" value="Peptidase_A17"/>
    <property type="match status" value="1"/>
</dbReference>
<sequence length="911" mass="103858">LILWRNHSDQPASTFQLNTVTYGMNSSPYLAIRVLHQLADEEEVDFPDAACILRNNTYIDDIISGSDTEEEALALQDQLISLLKKGCFELRKWVSNSPKLLCNLPSEHLETPKFLQDANTPHFTVLGLKWSPTNDTFSYNFQPNSERKLPTKRSVLSTIAQIYDPLGFLVPFIMLAKCFIQLLWTKGLSWDSPLPFDIRSQWQLFIENIKWLSHISIPRSLNLFSSGNIELHGFCDASEVGYAAVTYLRCESSDKSITINLLIAKSRVAPLKRVTIPRLELCSAHLLAQLVAHVRTLFADRITSDNIHLWCDSSVALTWLQTPPYRLKTYIANRVAQTQELVPTTSWKHISSNENPADCASRGLLASNLINHSLWWNGPTWLSSPSSDWPKSTFSPINLDSTHELKQNPLTVLTVTPREEWSFITKFSSWLVLQRIMAMVLRFINNCRNSSRNFGYLTTKELQEARIKIFALVQQTSFHEEIDLLTKQQLCSKRIQRLNPFLDLNNLIRVGGRLSTSSLPYDTRHPILLPKSHHVVNILIDFYHVQYLHAGPQLVQALLSRSIWILSARKVIRSRIHKCITCFKHRPTNKTPLMGDLPLFRTTPSRPFSLTGIDYAGPYHIKVINLRSTKQTKVYICVFICMSTKAVHIEVVTDLTTEAFIAALTRFVSRRGLCSDIYSDCGTNFVGANTLLSKTIQSIIYNEDSRNKIQRFVTTNGIRFHFNPPAAPHQGGLWESAIKSAKHHLQRVMGDTTLTLPEFITLTVRIEAMLNSRPLTQLSPDPSDLAALTPGHFLTGTSLMTIPEYDLTDISMNRLKRWQLTQQLFQRIWRRWSMEYLHTLHQRTKWTTTNQNLKIGDLVLINTQTSPLNWPLARVIEVFPGKDGIVRVARVKTSTGTFVRPVVKLFPLPTS</sequence>
<name>A0A1B6GMH9_9HEMI</name>
<dbReference type="SUPFAM" id="SSF56672">
    <property type="entry name" value="DNA/RNA polymerases"/>
    <property type="match status" value="1"/>
</dbReference>
<dbReference type="PANTHER" id="PTHR47331:SF4">
    <property type="entry name" value="PEPTIDASE S1 DOMAIN-CONTAINING PROTEIN"/>
    <property type="match status" value="1"/>
</dbReference>
<proteinExistence type="predicted"/>
<feature type="domain" description="Integrase catalytic" evidence="1">
    <location>
        <begin position="603"/>
        <end position="798"/>
    </location>
</feature>